<organism evidence="3 4">
    <name type="scientific">Hyphomonas beringensis</name>
    <dbReference type="NCBI Taxonomy" id="1280946"/>
    <lineage>
        <taxon>Bacteria</taxon>
        <taxon>Pseudomonadati</taxon>
        <taxon>Pseudomonadota</taxon>
        <taxon>Alphaproteobacteria</taxon>
        <taxon>Hyphomonadales</taxon>
        <taxon>Hyphomonadaceae</taxon>
        <taxon>Hyphomonas</taxon>
    </lineage>
</organism>
<dbReference type="GO" id="GO:0004497">
    <property type="term" value="F:monooxygenase activity"/>
    <property type="evidence" value="ECO:0007669"/>
    <property type="project" value="UniProtKB-KW"/>
</dbReference>
<dbReference type="AlphaFoldDB" id="A0A062UB67"/>
<dbReference type="InterPro" id="IPR036396">
    <property type="entry name" value="Cyt_P450_sf"/>
</dbReference>
<dbReference type="InterPro" id="IPR002397">
    <property type="entry name" value="Cyt_P450_B"/>
</dbReference>
<dbReference type="SUPFAM" id="SSF48264">
    <property type="entry name" value="Cytochrome P450"/>
    <property type="match status" value="1"/>
</dbReference>
<dbReference type="PROSITE" id="PS00086">
    <property type="entry name" value="CYTOCHROME_P450"/>
    <property type="match status" value="1"/>
</dbReference>
<protein>
    <submittedName>
        <fullName evidence="3">Cytochrome P450</fullName>
    </submittedName>
</protein>
<sequence>MADAMTKPTIPDDFHVRDLYSPDVMANPYPYYEHLRDKPIQFGLEDYPPGTIPGVDKPFPAWVVLKHADVQEVCRRADVFSSRDIMQEESEAPTLMLVNHDDPRHAELRKIAQMAFSPKRVMTDLAPWMESTVEAQLDAVGGGKVDFMRDLAPNLPALVMTKLIGTPQEDYVLLRRWANAFMVTSDFTIAERQQCNVELWNYYQAAVDQRCADIKAGKPVPDDLMSAFIQAEADGNKLTKEEVVRFCLTLVVAGAETTGYLLGNLIDVLVDQPDLYGSLREDRSLVRAFIEESLRRDGPVQRLHRVCTEDYELSGAQIKAGDWVAIFHASANRDPAVFDRPDKFILKRPNMIKQATFGHGVHHCMGAGIARNEAAQMINSLLNRYSRLEPAGDRVRQRGGLLNYGLETCPVNLVE</sequence>
<gene>
    <name evidence="3" type="ORF">HY29_03925</name>
</gene>
<keyword evidence="2" id="KW-0479">Metal-binding</keyword>
<dbReference type="eggNOG" id="COG2124">
    <property type="taxonomic scope" value="Bacteria"/>
</dbReference>
<reference evidence="3 4" key="1">
    <citation type="journal article" date="2014" name="Antonie Van Leeuwenhoek">
        <title>Hyphomonas beringensis sp. nov. and Hyphomonas chukchiensis sp. nov., isolated from surface seawater of the Bering Sea and Chukchi Sea.</title>
        <authorList>
            <person name="Li C."/>
            <person name="Lai Q."/>
            <person name="Li G."/>
            <person name="Dong C."/>
            <person name="Wang J."/>
            <person name="Liao Y."/>
            <person name="Shao Z."/>
        </authorList>
    </citation>
    <scope>NUCLEOTIDE SEQUENCE [LARGE SCALE GENOMIC DNA]</scope>
    <source>
        <strain evidence="3 4">25B14_1</strain>
    </source>
</reference>
<dbReference type="InterPro" id="IPR017972">
    <property type="entry name" value="Cyt_P450_CS"/>
</dbReference>
<dbReference type="GO" id="GO:0020037">
    <property type="term" value="F:heme binding"/>
    <property type="evidence" value="ECO:0007669"/>
    <property type="project" value="InterPro"/>
</dbReference>
<accession>A0A062UB67</accession>
<dbReference type="Proteomes" id="UP000027037">
    <property type="component" value="Unassembled WGS sequence"/>
</dbReference>
<evidence type="ECO:0000256" key="1">
    <source>
        <dbReference type="ARBA" id="ARBA00010617"/>
    </source>
</evidence>
<dbReference type="GO" id="GO:0005506">
    <property type="term" value="F:iron ion binding"/>
    <property type="evidence" value="ECO:0007669"/>
    <property type="project" value="InterPro"/>
</dbReference>
<evidence type="ECO:0000313" key="3">
    <source>
        <dbReference type="EMBL" id="KCZ53380.1"/>
    </source>
</evidence>
<keyword evidence="2" id="KW-0503">Monooxygenase</keyword>
<dbReference type="InterPro" id="IPR001128">
    <property type="entry name" value="Cyt_P450"/>
</dbReference>
<dbReference type="PRINTS" id="PR00359">
    <property type="entry name" value="BP450"/>
</dbReference>
<comment type="similarity">
    <text evidence="1 2">Belongs to the cytochrome P450 family.</text>
</comment>
<dbReference type="Gene3D" id="1.10.630.10">
    <property type="entry name" value="Cytochrome P450"/>
    <property type="match status" value="1"/>
</dbReference>
<keyword evidence="2" id="KW-0408">Iron</keyword>
<dbReference type="PANTHER" id="PTHR46696">
    <property type="entry name" value="P450, PUTATIVE (EUROFUNG)-RELATED"/>
    <property type="match status" value="1"/>
</dbReference>
<evidence type="ECO:0000256" key="2">
    <source>
        <dbReference type="RuleBase" id="RU000461"/>
    </source>
</evidence>
<comment type="caution">
    <text evidence="3">The sequence shown here is derived from an EMBL/GenBank/DDBJ whole genome shotgun (WGS) entry which is preliminary data.</text>
</comment>
<keyword evidence="4" id="KW-1185">Reference proteome</keyword>
<keyword evidence="2" id="KW-0560">Oxidoreductase</keyword>
<dbReference type="EMBL" id="AWFF01000054">
    <property type="protein sequence ID" value="KCZ53380.1"/>
    <property type="molecule type" value="Genomic_DNA"/>
</dbReference>
<dbReference type="Pfam" id="PF00067">
    <property type="entry name" value="p450"/>
    <property type="match status" value="1"/>
</dbReference>
<proteinExistence type="inferred from homology"/>
<dbReference type="GO" id="GO:0016705">
    <property type="term" value="F:oxidoreductase activity, acting on paired donors, with incorporation or reduction of molecular oxygen"/>
    <property type="evidence" value="ECO:0007669"/>
    <property type="project" value="InterPro"/>
</dbReference>
<dbReference type="CDD" id="cd11078">
    <property type="entry name" value="CYP130-like"/>
    <property type="match status" value="1"/>
</dbReference>
<dbReference type="RefSeq" id="WP_051601521.1">
    <property type="nucleotide sequence ID" value="NZ_AWFF01000054.1"/>
</dbReference>
<keyword evidence="2" id="KW-0349">Heme</keyword>
<dbReference type="PANTHER" id="PTHR46696:SF1">
    <property type="entry name" value="CYTOCHROME P450 YJIB-RELATED"/>
    <property type="match status" value="1"/>
</dbReference>
<name>A0A062UB67_9PROT</name>
<evidence type="ECO:0000313" key="4">
    <source>
        <dbReference type="Proteomes" id="UP000027037"/>
    </source>
</evidence>
<dbReference type="STRING" id="1280946.HY29_03925"/>
<dbReference type="PATRIC" id="fig|1280946.3.peg.2695"/>